<dbReference type="InterPro" id="IPR029050">
    <property type="entry name" value="Immunoprotect_excell_Ig-like"/>
</dbReference>
<keyword evidence="6" id="KW-1185">Reference proteome</keyword>
<dbReference type="InterPro" id="IPR029051">
    <property type="entry name" value="DUF4352"/>
</dbReference>
<evidence type="ECO:0000313" key="5">
    <source>
        <dbReference type="EMBL" id="MFD2704045.1"/>
    </source>
</evidence>
<evidence type="ECO:0000259" key="4">
    <source>
        <dbReference type="Pfam" id="PF11611"/>
    </source>
</evidence>
<sequence length="216" mass="22624">MKKVGIGCLASIGGLVVLIIIISIFASGDDTSQTSGGDSGSNGSEETSADTETSNGEESSDNSSGSDEEVEEEAPTYSIGDTVEVGAVEYTVNNRSTAEQVGPSSLPEEASDMYLVLDITFKNNGNEAVTVNSGYLKLKQGETTFEADEMASMSANQNEDGTMGDTFFLEEVNPGSERNGKVVFDVAPDIAEADDLQVEVQEGIFGSVTEVINLSE</sequence>
<dbReference type="RefSeq" id="WP_380711339.1">
    <property type="nucleotide sequence ID" value="NZ_JBHUML010000002.1"/>
</dbReference>
<feature type="region of interest" description="Disordered" evidence="2">
    <location>
        <begin position="30"/>
        <end position="83"/>
    </location>
</feature>
<dbReference type="Pfam" id="PF11611">
    <property type="entry name" value="DUF4352"/>
    <property type="match status" value="1"/>
</dbReference>
<keyword evidence="3" id="KW-1133">Transmembrane helix</keyword>
<keyword evidence="3" id="KW-0472">Membrane</keyword>
<feature type="domain" description="DUF4352" evidence="4">
    <location>
        <begin position="77"/>
        <end position="206"/>
    </location>
</feature>
<keyword evidence="1" id="KW-0732">Signal</keyword>
<dbReference type="EMBL" id="JBHUML010000002">
    <property type="protein sequence ID" value="MFD2704045.1"/>
    <property type="molecule type" value="Genomic_DNA"/>
</dbReference>
<gene>
    <name evidence="5" type="ORF">ACFSUB_01090</name>
</gene>
<dbReference type="Proteomes" id="UP001597520">
    <property type="component" value="Unassembled WGS sequence"/>
</dbReference>
<evidence type="ECO:0000256" key="2">
    <source>
        <dbReference type="SAM" id="MobiDB-lite"/>
    </source>
</evidence>
<evidence type="ECO:0000256" key="3">
    <source>
        <dbReference type="SAM" id="Phobius"/>
    </source>
</evidence>
<name>A0ABW5SZJ1_9BACI</name>
<feature type="transmembrane region" description="Helical" evidence="3">
    <location>
        <begin position="7"/>
        <end position="26"/>
    </location>
</feature>
<organism evidence="5 6">
    <name type="scientific">Salibacterium lacus</name>
    <dbReference type="NCBI Taxonomy" id="1898109"/>
    <lineage>
        <taxon>Bacteria</taxon>
        <taxon>Bacillati</taxon>
        <taxon>Bacillota</taxon>
        <taxon>Bacilli</taxon>
        <taxon>Bacillales</taxon>
        <taxon>Bacillaceae</taxon>
    </lineage>
</organism>
<reference evidence="6" key="1">
    <citation type="journal article" date="2019" name="Int. J. Syst. Evol. Microbiol.">
        <title>The Global Catalogue of Microorganisms (GCM) 10K type strain sequencing project: providing services to taxonomists for standard genome sequencing and annotation.</title>
        <authorList>
            <consortium name="The Broad Institute Genomics Platform"/>
            <consortium name="The Broad Institute Genome Sequencing Center for Infectious Disease"/>
            <person name="Wu L."/>
            <person name="Ma J."/>
        </authorList>
    </citation>
    <scope>NUCLEOTIDE SEQUENCE [LARGE SCALE GENOMIC DNA]</scope>
    <source>
        <strain evidence="6">KCTC 33792</strain>
    </source>
</reference>
<comment type="caution">
    <text evidence="5">The sequence shown here is derived from an EMBL/GenBank/DDBJ whole genome shotgun (WGS) entry which is preliminary data.</text>
</comment>
<keyword evidence="3" id="KW-0812">Transmembrane</keyword>
<proteinExistence type="predicted"/>
<accession>A0ABW5SZJ1</accession>
<evidence type="ECO:0000256" key="1">
    <source>
        <dbReference type="ARBA" id="ARBA00022729"/>
    </source>
</evidence>
<evidence type="ECO:0000313" key="6">
    <source>
        <dbReference type="Proteomes" id="UP001597520"/>
    </source>
</evidence>
<feature type="compositionally biased region" description="Low complexity" evidence="2">
    <location>
        <begin position="30"/>
        <end position="65"/>
    </location>
</feature>
<dbReference type="Gene3D" id="2.60.40.1240">
    <property type="match status" value="1"/>
</dbReference>
<protein>
    <submittedName>
        <fullName evidence="5">DUF4352 domain-containing protein</fullName>
    </submittedName>
</protein>